<dbReference type="PANTHER" id="PTHR12835">
    <property type="entry name" value="BIOTIN PROTEIN LIGASE"/>
    <property type="match status" value="1"/>
</dbReference>
<dbReference type="AlphaFoldDB" id="A0A6I6GX15"/>
<proteinExistence type="predicted"/>
<name>A0A6I6GX15_9BACT</name>
<keyword evidence="5" id="KW-1185">Reference proteome</keyword>
<evidence type="ECO:0000256" key="2">
    <source>
        <dbReference type="SAM" id="MobiDB-lite"/>
    </source>
</evidence>
<dbReference type="InterPro" id="IPR004408">
    <property type="entry name" value="Biotin_CoA_COase_ligase"/>
</dbReference>
<dbReference type="InterPro" id="IPR004143">
    <property type="entry name" value="BPL_LPL_catalytic"/>
</dbReference>
<evidence type="ECO:0000259" key="3">
    <source>
        <dbReference type="PROSITE" id="PS51733"/>
    </source>
</evidence>
<feature type="compositionally biased region" description="Polar residues" evidence="2">
    <location>
        <begin position="211"/>
        <end position="220"/>
    </location>
</feature>
<dbReference type="InterPro" id="IPR045864">
    <property type="entry name" value="aa-tRNA-synth_II/BPL/LPL"/>
</dbReference>
<dbReference type="Proteomes" id="UP000426027">
    <property type="component" value="Chromosome"/>
</dbReference>
<dbReference type="PROSITE" id="PS51733">
    <property type="entry name" value="BPL_LPL_CATALYTIC"/>
    <property type="match status" value="1"/>
</dbReference>
<protein>
    <submittedName>
        <fullName evidence="4">Biotin--[acetyl-CoA-carboxylase] ligase</fullName>
        <ecNumber evidence="4">6.3.4.15</ecNumber>
    </submittedName>
</protein>
<feature type="domain" description="BPL/LPL catalytic" evidence="3">
    <location>
        <begin position="1"/>
        <end position="185"/>
    </location>
</feature>
<keyword evidence="1 4" id="KW-0436">Ligase</keyword>
<dbReference type="KEGG" id="fls:GLV81_02680"/>
<dbReference type="EC" id="6.3.4.15" evidence="4"/>
<feature type="region of interest" description="Disordered" evidence="2">
    <location>
        <begin position="211"/>
        <end position="236"/>
    </location>
</feature>
<dbReference type="Gene3D" id="3.30.930.10">
    <property type="entry name" value="Bira Bifunctional Protein, Domain 2"/>
    <property type="match status" value="1"/>
</dbReference>
<gene>
    <name evidence="4" type="ORF">GLV81_02680</name>
</gene>
<dbReference type="EMBL" id="CP046566">
    <property type="protein sequence ID" value="QGW27151.1"/>
    <property type="molecule type" value="Genomic_DNA"/>
</dbReference>
<dbReference type="RefSeq" id="WP_157476622.1">
    <property type="nucleotide sequence ID" value="NZ_CP046566.1"/>
</dbReference>
<evidence type="ECO:0000256" key="1">
    <source>
        <dbReference type="ARBA" id="ARBA00022598"/>
    </source>
</evidence>
<dbReference type="NCBIfam" id="TIGR00121">
    <property type="entry name" value="birA_ligase"/>
    <property type="match status" value="1"/>
</dbReference>
<evidence type="ECO:0000313" key="5">
    <source>
        <dbReference type="Proteomes" id="UP000426027"/>
    </source>
</evidence>
<sequence length="236" mass="26129">MNLPTIGHSFEVFDTINSTNMYAMQCIREGMAVHGSVYFAHEQTQGRGQWGKKWWSEPGENIQLTMVLQPLQLAPSQYFRLSAAIAAGAYDFLHHHAQGGWNIKWPNDLYWGDRKAGGILIENVMQQNQWRWAVCGIGINVNSTRFDPALPNPTSLSLVAGRRFNAELLGRSLCVFVKPPLAAADGAPGLEPHSQRLQSGAVWGGAAAQASSAKHNSTLPHTKCKRARPVDSRRKW</sequence>
<dbReference type="SUPFAM" id="SSF55681">
    <property type="entry name" value="Class II aaRS and biotin synthetases"/>
    <property type="match status" value="1"/>
</dbReference>
<reference evidence="4 5" key="1">
    <citation type="submission" date="2019-11" db="EMBL/GenBank/DDBJ databases">
        <authorList>
            <person name="Im W.T."/>
        </authorList>
    </citation>
    <scope>NUCLEOTIDE SEQUENCE [LARGE SCALE GENOMIC DNA]</scope>
    <source>
        <strain evidence="4 5">SB-02</strain>
    </source>
</reference>
<dbReference type="GO" id="GO:0004077">
    <property type="term" value="F:biotin--[biotin carboxyl-carrier protein] ligase activity"/>
    <property type="evidence" value="ECO:0007669"/>
    <property type="project" value="UniProtKB-EC"/>
</dbReference>
<dbReference type="Pfam" id="PF03099">
    <property type="entry name" value="BPL_LplA_LipB"/>
    <property type="match status" value="1"/>
</dbReference>
<accession>A0A6I6GX15</accession>
<evidence type="ECO:0000313" key="4">
    <source>
        <dbReference type="EMBL" id="QGW27151.1"/>
    </source>
</evidence>
<dbReference type="CDD" id="cd16442">
    <property type="entry name" value="BPL"/>
    <property type="match status" value="1"/>
</dbReference>
<dbReference type="PANTHER" id="PTHR12835:SF5">
    <property type="entry name" value="BIOTIN--PROTEIN LIGASE"/>
    <property type="match status" value="1"/>
</dbReference>
<organism evidence="4 5">
    <name type="scientific">Phnomibacter ginsenosidimutans</name>
    <dbReference type="NCBI Taxonomy" id="2676868"/>
    <lineage>
        <taxon>Bacteria</taxon>
        <taxon>Pseudomonadati</taxon>
        <taxon>Bacteroidota</taxon>
        <taxon>Chitinophagia</taxon>
        <taxon>Chitinophagales</taxon>
        <taxon>Chitinophagaceae</taxon>
        <taxon>Phnomibacter</taxon>
    </lineage>
</organism>
<dbReference type="GO" id="GO:0005737">
    <property type="term" value="C:cytoplasm"/>
    <property type="evidence" value="ECO:0007669"/>
    <property type="project" value="TreeGrafter"/>
</dbReference>